<gene>
    <name evidence="1" type="ORF">SAMN05216596_1039</name>
</gene>
<evidence type="ECO:0000313" key="2">
    <source>
        <dbReference type="Proteomes" id="UP000183042"/>
    </source>
</evidence>
<sequence>MVFFPDIDDSSRTPIYLTKKNRRVTQSFTNCITTLERGNDRCPEDTIVPMLPLRPIFGAYLPGVSVRRCLP</sequence>
<keyword evidence="2" id="KW-1185">Reference proteome</keyword>
<name>A0A1H0QMD4_9PSED</name>
<accession>A0A1H0QMD4</accession>
<organism evidence="1 2">
    <name type="scientific">Pseudomonas congelans</name>
    <dbReference type="NCBI Taxonomy" id="200452"/>
    <lineage>
        <taxon>Bacteria</taxon>
        <taxon>Pseudomonadati</taxon>
        <taxon>Pseudomonadota</taxon>
        <taxon>Gammaproteobacteria</taxon>
        <taxon>Pseudomonadales</taxon>
        <taxon>Pseudomonadaceae</taxon>
        <taxon>Pseudomonas</taxon>
    </lineage>
</organism>
<protein>
    <submittedName>
        <fullName evidence="1">Uncharacterized protein</fullName>
    </submittedName>
</protein>
<evidence type="ECO:0000313" key="1">
    <source>
        <dbReference type="EMBL" id="SDP17818.1"/>
    </source>
</evidence>
<proteinExistence type="predicted"/>
<comment type="caution">
    <text evidence="1">The sequence shown here is derived from an EMBL/GenBank/DDBJ whole genome shotgun (WGS) entry which is preliminary data.</text>
</comment>
<reference evidence="1 2" key="1">
    <citation type="submission" date="2016-10" db="EMBL/GenBank/DDBJ databases">
        <authorList>
            <person name="Varghese N."/>
            <person name="Submissions S."/>
        </authorList>
    </citation>
    <scope>NUCLEOTIDE SEQUENCE [LARGE SCALE GENOMIC DNA]</scope>
    <source>
        <strain evidence="1 2">DSM 14939</strain>
    </source>
</reference>
<dbReference type="EMBL" id="FNJH01000003">
    <property type="protein sequence ID" value="SDP17818.1"/>
    <property type="molecule type" value="Genomic_DNA"/>
</dbReference>
<dbReference type="Proteomes" id="UP000183042">
    <property type="component" value="Unassembled WGS sequence"/>
</dbReference>